<feature type="region of interest" description="Disordered" evidence="1">
    <location>
        <begin position="147"/>
        <end position="174"/>
    </location>
</feature>
<evidence type="ECO:0000256" key="1">
    <source>
        <dbReference type="SAM" id="MobiDB-lite"/>
    </source>
</evidence>
<dbReference type="AlphaFoldDB" id="A0A8H4W0F1"/>
<feature type="region of interest" description="Disordered" evidence="1">
    <location>
        <begin position="194"/>
        <end position="215"/>
    </location>
</feature>
<evidence type="ECO:0000313" key="2">
    <source>
        <dbReference type="EMBL" id="KAF4627150.1"/>
    </source>
</evidence>
<sequence length="386" mass="43624">MMAHLVRLLDVKSLKGIEEFKTRGPELFYSLFHAYFRSFGMNSAMKGGQLPSEIQVPHITRQGLFHWLLMYMCTFPDEMHLKLNAILARKDHLFLDPFTNEAWKFPRIPRSAFPETPIADKVKQVEGYKKAWKTERNKVLDDFKADAEAAKKRNESQSRSERNPGNSGGGAQAAAMSVASADLAAARMRASALSNTSSVYRPPGTSRGYSYQPEPVEPITELDDIIFSHRTTYNWAANSIQRILMVASSSVFGTSGSSIAKEPRSRFSKAYERMNSLAQVDSLITCFGVNVTWNLFNFDGEFETTMSNGITVTQRKLRDFADQCNGLHCYTPLIENTRFNTNPETNRMPEYSFTEDLLNLAFQNITISARYALPHWNTTTTALITE</sequence>
<reference evidence="2 3" key="1">
    <citation type="submission" date="2020-03" db="EMBL/GenBank/DDBJ databases">
        <title>Draft Genome Sequence of Cudoniella acicularis.</title>
        <authorList>
            <person name="Buettner E."/>
            <person name="Kellner H."/>
        </authorList>
    </citation>
    <scope>NUCLEOTIDE SEQUENCE [LARGE SCALE GENOMIC DNA]</scope>
    <source>
        <strain evidence="2 3">DSM 108380</strain>
    </source>
</reference>
<protein>
    <submittedName>
        <fullName evidence="2">Uncharacterized protein</fullName>
    </submittedName>
</protein>
<organism evidence="2 3">
    <name type="scientific">Cudoniella acicularis</name>
    <dbReference type="NCBI Taxonomy" id="354080"/>
    <lineage>
        <taxon>Eukaryota</taxon>
        <taxon>Fungi</taxon>
        <taxon>Dikarya</taxon>
        <taxon>Ascomycota</taxon>
        <taxon>Pezizomycotina</taxon>
        <taxon>Leotiomycetes</taxon>
        <taxon>Helotiales</taxon>
        <taxon>Tricladiaceae</taxon>
        <taxon>Cudoniella</taxon>
    </lineage>
</organism>
<comment type="caution">
    <text evidence="2">The sequence shown here is derived from an EMBL/GenBank/DDBJ whole genome shotgun (WGS) entry which is preliminary data.</text>
</comment>
<dbReference type="OrthoDB" id="5354049at2759"/>
<keyword evidence="3" id="KW-1185">Reference proteome</keyword>
<dbReference type="Proteomes" id="UP000566819">
    <property type="component" value="Unassembled WGS sequence"/>
</dbReference>
<name>A0A8H4W0F1_9HELO</name>
<gene>
    <name evidence="2" type="ORF">G7Y89_g11007</name>
</gene>
<evidence type="ECO:0000313" key="3">
    <source>
        <dbReference type="Proteomes" id="UP000566819"/>
    </source>
</evidence>
<feature type="compositionally biased region" description="Basic and acidic residues" evidence="1">
    <location>
        <begin position="147"/>
        <end position="162"/>
    </location>
</feature>
<proteinExistence type="predicted"/>
<accession>A0A8H4W0F1</accession>
<dbReference type="EMBL" id="JAAMPI010001020">
    <property type="protein sequence ID" value="KAF4627150.1"/>
    <property type="molecule type" value="Genomic_DNA"/>
</dbReference>